<accession>A0AA36MSN4</accession>
<dbReference type="EMBL" id="CAUJNA010000902">
    <property type="protein sequence ID" value="CAJ1382442.1"/>
    <property type="molecule type" value="Genomic_DNA"/>
</dbReference>
<protein>
    <submittedName>
        <fullName evidence="2">Uncharacterized protein</fullName>
    </submittedName>
</protein>
<dbReference type="AlphaFoldDB" id="A0AA36MSN4"/>
<sequence length="676" mass="71961">MSWRRRARMWRPWRATSPCETSRRSSPSWRPRTTSWRRTAEVWRHTAGTWSVLVGRPHARSRSSWRRRTPPTPPLGGGGSAPPLAARAVLAAAEAAAEEALSLGFDAEAACCKAAQAAAAAEEASDSQDLNLANFALSRLSARLATSAQTAEKLAAAAAKSAGRDAEVCRHVAAVAAGLAAARLETGERAMEVGCQKVLELAKASSPDASAAAAAAGQVAGEISRAAGKPLERIIEDAAEAARQAAASLGCDLDATTQLGLGAAGAAAAQAVALSGGLNDSHVAREASSAVAKIAEEALELKTELLEELTRATGKVVECALARARVAAVAAPAPAPEAAKPPEAEDDTRVQELLKAREKSFAALAEMQERCRNQQAEMEKLLKDRTERQEEVQQLRKKLRGAEQELQEAQAQVEQQREEMETMSHTTGDDSVAESQGLTPRRNRKKRNARGGLAFKQARCLDEGVELEEHGGTRTGDLRTATARPMAGPTITPEELPRPVSDPNELLIRGLISRSHASSLWHELIIFLLQKAGEDGLPQVTAEGDLKKELQAMAQQLNERLDALSGHHGKDEGMLTKMLKHVGKVTDQVVDTAVLYVDQNVANVSPRPSAAGSDLKESSTPRSPTSPASASLPEGEPTSSATLNFKQTARLRLQARRNRQRTSILSVATTTNEADG</sequence>
<evidence type="ECO:0000313" key="2">
    <source>
        <dbReference type="EMBL" id="CAJ1382442.1"/>
    </source>
</evidence>
<feature type="compositionally biased region" description="Basic residues" evidence="1">
    <location>
        <begin position="59"/>
        <end position="69"/>
    </location>
</feature>
<comment type="caution">
    <text evidence="2">The sequence shown here is derived from an EMBL/GenBank/DDBJ whole genome shotgun (WGS) entry which is preliminary data.</text>
</comment>
<reference evidence="2" key="1">
    <citation type="submission" date="2023-08" db="EMBL/GenBank/DDBJ databases">
        <authorList>
            <person name="Chen Y."/>
            <person name="Shah S."/>
            <person name="Dougan E. K."/>
            <person name="Thang M."/>
            <person name="Chan C."/>
        </authorList>
    </citation>
    <scope>NUCLEOTIDE SEQUENCE</scope>
</reference>
<feature type="region of interest" description="Disordered" evidence="1">
    <location>
        <begin position="59"/>
        <end position="81"/>
    </location>
</feature>
<evidence type="ECO:0000256" key="1">
    <source>
        <dbReference type="SAM" id="MobiDB-lite"/>
    </source>
</evidence>
<gene>
    <name evidence="2" type="ORF">EVOR1521_LOCUS9811</name>
</gene>
<organism evidence="2 3">
    <name type="scientific">Effrenium voratum</name>
    <dbReference type="NCBI Taxonomy" id="2562239"/>
    <lineage>
        <taxon>Eukaryota</taxon>
        <taxon>Sar</taxon>
        <taxon>Alveolata</taxon>
        <taxon>Dinophyceae</taxon>
        <taxon>Suessiales</taxon>
        <taxon>Symbiodiniaceae</taxon>
        <taxon>Effrenium</taxon>
    </lineage>
</organism>
<proteinExistence type="predicted"/>
<feature type="region of interest" description="Disordered" evidence="1">
    <location>
        <begin position="471"/>
        <end position="498"/>
    </location>
</feature>
<evidence type="ECO:0000313" key="3">
    <source>
        <dbReference type="Proteomes" id="UP001178507"/>
    </source>
</evidence>
<dbReference type="Proteomes" id="UP001178507">
    <property type="component" value="Unassembled WGS sequence"/>
</dbReference>
<name>A0AA36MSN4_9DINO</name>
<feature type="region of interest" description="Disordered" evidence="1">
    <location>
        <begin position="605"/>
        <end position="645"/>
    </location>
</feature>
<keyword evidence="3" id="KW-1185">Reference proteome</keyword>
<feature type="compositionally biased region" description="Low complexity" evidence="1">
    <location>
        <begin position="620"/>
        <end position="631"/>
    </location>
</feature>
<feature type="region of interest" description="Disordered" evidence="1">
    <location>
        <begin position="414"/>
        <end position="450"/>
    </location>
</feature>